<feature type="transmembrane region" description="Helical" evidence="10">
    <location>
        <begin position="152"/>
        <end position="179"/>
    </location>
</feature>
<evidence type="ECO:0000256" key="9">
    <source>
        <dbReference type="SAM" id="MobiDB-lite"/>
    </source>
</evidence>
<comment type="caution">
    <text evidence="12">The sequence shown here is derived from an EMBL/GenBank/DDBJ whole genome shotgun (WGS) entry which is preliminary data.</text>
</comment>
<evidence type="ECO:0000256" key="6">
    <source>
        <dbReference type="ARBA" id="ARBA00022989"/>
    </source>
</evidence>
<keyword evidence="7 10" id="KW-0472">Membrane</keyword>
<evidence type="ECO:0000256" key="1">
    <source>
        <dbReference type="ARBA" id="ARBA00004651"/>
    </source>
</evidence>
<evidence type="ECO:0000256" key="7">
    <source>
        <dbReference type="ARBA" id="ARBA00023136"/>
    </source>
</evidence>
<keyword evidence="5 8" id="KW-0653">Protein transport</keyword>
<evidence type="ECO:0000259" key="11">
    <source>
        <dbReference type="Pfam" id="PF01618"/>
    </source>
</evidence>
<dbReference type="GO" id="GO:0005886">
    <property type="term" value="C:plasma membrane"/>
    <property type="evidence" value="ECO:0007669"/>
    <property type="project" value="UniProtKB-SubCell"/>
</dbReference>
<evidence type="ECO:0000256" key="3">
    <source>
        <dbReference type="ARBA" id="ARBA00022475"/>
    </source>
</evidence>
<organism evidence="12 13">
    <name type="scientific">Lusitaniella coriacea LEGE 07157</name>
    <dbReference type="NCBI Taxonomy" id="945747"/>
    <lineage>
        <taxon>Bacteria</taxon>
        <taxon>Bacillati</taxon>
        <taxon>Cyanobacteriota</taxon>
        <taxon>Cyanophyceae</taxon>
        <taxon>Spirulinales</taxon>
        <taxon>Lusitaniellaceae</taxon>
        <taxon>Lusitaniella</taxon>
    </lineage>
</organism>
<dbReference type="EMBL" id="JADEWZ010000008">
    <property type="protein sequence ID" value="MBE9115669.1"/>
    <property type="molecule type" value="Genomic_DNA"/>
</dbReference>
<feature type="domain" description="MotA/TolQ/ExbB proton channel" evidence="11">
    <location>
        <begin position="69"/>
        <end position="189"/>
    </location>
</feature>
<dbReference type="GO" id="GO:0017038">
    <property type="term" value="P:protein import"/>
    <property type="evidence" value="ECO:0007669"/>
    <property type="project" value="TreeGrafter"/>
</dbReference>
<evidence type="ECO:0000256" key="4">
    <source>
        <dbReference type="ARBA" id="ARBA00022692"/>
    </source>
</evidence>
<dbReference type="Pfam" id="PF01618">
    <property type="entry name" value="MotA_ExbB"/>
    <property type="match status" value="1"/>
</dbReference>
<feature type="region of interest" description="Disordered" evidence="9">
    <location>
        <begin position="215"/>
        <end position="245"/>
    </location>
</feature>
<gene>
    <name evidence="12" type="ORF">IQ249_07140</name>
</gene>
<dbReference type="PANTHER" id="PTHR30625:SF15">
    <property type="entry name" value="BIOPOLYMER TRANSPORT PROTEIN EXBB"/>
    <property type="match status" value="1"/>
</dbReference>
<comment type="subcellular location">
    <subcellularLocation>
        <location evidence="1">Cell membrane</location>
        <topology evidence="1">Multi-pass membrane protein</topology>
    </subcellularLocation>
    <subcellularLocation>
        <location evidence="8">Membrane</location>
        <topology evidence="8">Multi-pass membrane protein</topology>
    </subcellularLocation>
</comment>
<accession>A0A8J7J1C0</accession>
<name>A0A8J7J1C0_9CYAN</name>
<evidence type="ECO:0000256" key="2">
    <source>
        <dbReference type="ARBA" id="ARBA00022448"/>
    </source>
</evidence>
<dbReference type="RefSeq" id="WP_194028758.1">
    <property type="nucleotide sequence ID" value="NZ_JADEWZ010000008.1"/>
</dbReference>
<feature type="transmembrane region" description="Helical" evidence="10">
    <location>
        <begin position="12"/>
        <end position="34"/>
    </location>
</feature>
<dbReference type="InterPro" id="IPR050790">
    <property type="entry name" value="ExbB/TolQ_transport"/>
</dbReference>
<keyword evidence="6 10" id="KW-1133">Transmembrane helix</keyword>
<reference evidence="12" key="1">
    <citation type="submission" date="2020-10" db="EMBL/GenBank/DDBJ databases">
        <authorList>
            <person name="Castelo-Branco R."/>
            <person name="Eusebio N."/>
            <person name="Adriana R."/>
            <person name="Vieira A."/>
            <person name="Brugerolle De Fraissinette N."/>
            <person name="Rezende De Castro R."/>
            <person name="Schneider M.P."/>
            <person name="Vasconcelos V."/>
            <person name="Leao P.N."/>
        </authorList>
    </citation>
    <scope>NUCLEOTIDE SEQUENCE</scope>
    <source>
        <strain evidence="12">LEGE 07157</strain>
    </source>
</reference>
<keyword evidence="2 8" id="KW-0813">Transport</keyword>
<evidence type="ECO:0000256" key="10">
    <source>
        <dbReference type="SAM" id="Phobius"/>
    </source>
</evidence>
<protein>
    <submittedName>
        <fullName evidence="12">MotA/TolQ/ExbB proton channel family protein</fullName>
    </submittedName>
</protein>
<feature type="compositionally biased region" description="Basic and acidic residues" evidence="9">
    <location>
        <begin position="226"/>
        <end position="245"/>
    </location>
</feature>
<dbReference type="PANTHER" id="PTHR30625">
    <property type="entry name" value="PROTEIN TOLQ"/>
    <property type="match status" value="1"/>
</dbReference>
<dbReference type="InterPro" id="IPR002898">
    <property type="entry name" value="MotA_ExbB_proton_chnl"/>
</dbReference>
<proteinExistence type="inferred from homology"/>
<keyword evidence="3" id="KW-1003">Cell membrane</keyword>
<evidence type="ECO:0000313" key="12">
    <source>
        <dbReference type="EMBL" id="MBE9115669.1"/>
    </source>
</evidence>
<evidence type="ECO:0000256" key="8">
    <source>
        <dbReference type="RuleBase" id="RU004057"/>
    </source>
</evidence>
<evidence type="ECO:0000256" key="5">
    <source>
        <dbReference type="ARBA" id="ARBA00022927"/>
    </source>
</evidence>
<evidence type="ECO:0000313" key="13">
    <source>
        <dbReference type="Proteomes" id="UP000654482"/>
    </source>
</evidence>
<feature type="transmembrane region" description="Helical" evidence="10">
    <location>
        <begin position="111"/>
        <end position="132"/>
    </location>
</feature>
<comment type="similarity">
    <text evidence="8">Belongs to the exbB/tolQ family.</text>
</comment>
<keyword evidence="4 10" id="KW-0812">Transmembrane</keyword>
<dbReference type="Proteomes" id="UP000654482">
    <property type="component" value="Unassembled WGS sequence"/>
</dbReference>
<dbReference type="AlphaFoldDB" id="A0A8J7J1C0"/>
<sequence length="245" mass="27378">MNFTEVFDKGGLAMWPLLFLSILSGYAIIDRVWFWSRVLLQERQVINSVLEAAYRNWEVALEIAKDYRQHPIGRFFAVPLQLAHPDPEVFHLAMESAADEELALMRRGDKILEAVIALSPLLGLLGTVLGLIKSLGSISISDLGTSSMAGVPLGIAESLISTAFGLIVAIVSLAFYRLFQSFIFGQIRIFRKAAADLEVIYRQRWMDLEENNYSIPTPTSSPELAKSVEEKEKIETEESGLSREV</sequence>
<keyword evidence="13" id="KW-1185">Reference proteome</keyword>